<sequence>MIQTPPTIAPLELGLQELEALEAPGFWTGFGIGVGVATAGIGGAAVYTAISAIAAT</sequence>
<organism evidence="2 3">
    <name type="scientific">Microbacterium mcarthurae</name>
    <dbReference type="NCBI Taxonomy" id="3035918"/>
    <lineage>
        <taxon>Bacteria</taxon>
        <taxon>Bacillati</taxon>
        <taxon>Actinomycetota</taxon>
        <taxon>Actinomycetes</taxon>
        <taxon>Micrococcales</taxon>
        <taxon>Microbacteriaceae</taxon>
        <taxon>Microbacterium</taxon>
    </lineage>
</organism>
<name>A0ABW9GH19_9MICO</name>
<keyword evidence="1" id="KW-1133">Transmembrane helix</keyword>
<feature type="transmembrane region" description="Helical" evidence="1">
    <location>
        <begin position="26"/>
        <end position="50"/>
    </location>
</feature>
<keyword evidence="3" id="KW-1185">Reference proteome</keyword>
<keyword evidence="1" id="KW-0472">Membrane</keyword>
<dbReference type="RefSeq" id="WP_239275743.1">
    <property type="nucleotide sequence ID" value="NZ_JAROCE010000003.1"/>
</dbReference>
<dbReference type="EMBL" id="JAROCE010000003">
    <property type="protein sequence ID" value="MFM2721008.1"/>
    <property type="molecule type" value="Genomic_DNA"/>
</dbReference>
<evidence type="ECO:0008006" key="4">
    <source>
        <dbReference type="Google" id="ProtNLM"/>
    </source>
</evidence>
<gene>
    <name evidence="2" type="ORF">P5G46_10890</name>
</gene>
<evidence type="ECO:0000313" key="2">
    <source>
        <dbReference type="EMBL" id="MFM2721008.1"/>
    </source>
</evidence>
<keyword evidence="1" id="KW-0812">Transmembrane</keyword>
<accession>A0ABW9GH19</accession>
<comment type="caution">
    <text evidence="2">The sequence shown here is derived from an EMBL/GenBank/DDBJ whole genome shotgun (WGS) entry which is preliminary data.</text>
</comment>
<dbReference type="Proteomes" id="UP001630303">
    <property type="component" value="Unassembled WGS sequence"/>
</dbReference>
<evidence type="ECO:0000256" key="1">
    <source>
        <dbReference type="SAM" id="Phobius"/>
    </source>
</evidence>
<protein>
    <recommendedName>
        <fullName evidence="4">Class IIb bacteriocin, lactobin A/cerein 7B family</fullName>
    </recommendedName>
</protein>
<evidence type="ECO:0000313" key="3">
    <source>
        <dbReference type="Proteomes" id="UP001630303"/>
    </source>
</evidence>
<reference evidence="2 3" key="1">
    <citation type="submission" date="2023-03" db="EMBL/GenBank/DDBJ databases">
        <title>MT1 and MT2 Draft Genomes of Novel Species.</title>
        <authorList>
            <person name="Venkateswaran K."/>
        </authorList>
    </citation>
    <scope>NUCLEOTIDE SEQUENCE [LARGE SCALE GENOMIC DNA]</scope>
    <source>
        <strain evidence="2 3">IF8SW-P5</strain>
    </source>
</reference>
<dbReference type="NCBIfam" id="NF041808">
    <property type="entry name" value="daptide_123"/>
    <property type="match status" value="1"/>
</dbReference>
<proteinExistence type="predicted"/>